<dbReference type="Proteomes" id="UP000019225">
    <property type="component" value="Chromosome"/>
</dbReference>
<keyword evidence="3" id="KW-1185">Reference proteome</keyword>
<organism evidence="2 3">
    <name type="scientific">Kutzneria albida DSM 43870</name>
    <dbReference type="NCBI Taxonomy" id="1449976"/>
    <lineage>
        <taxon>Bacteria</taxon>
        <taxon>Bacillati</taxon>
        <taxon>Actinomycetota</taxon>
        <taxon>Actinomycetes</taxon>
        <taxon>Pseudonocardiales</taxon>
        <taxon>Pseudonocardiaceae</taxon>
        <taxon>Kutzneria</taxon>
    </lineage>
</organism>
<evidence type="ECO:0000256" key="1">
    <source>
        <dbReference type="SAM" id="Phobius"/>
    </source>
</evidence>
<keyword evidence="1" id="KW-1133">Transmembrane helix</keyword>
<protein>
    <submittedName>
        <fullName evidence="2">Uncharacterized protein</fullName>
    </submittedName>
</protein>
<evidence type="ECO:0000313" key="2">
    <source>
        <dbReference type="EMBL" id="AHH98584.1"/>
    </source>
</evidence>
<dbReference type="KEGG" id="kal:KALB_5222"/>
<dbReference type="AlphaFoldDB" id="W5WK76"/>
<dbReference type="EMBL" id="CP007155">
    <property type="protein sequence ID" value="AHH98584.1"/>
    <property type="molecule type" value="Genomic_DNA"/>
</dbReference>
<accession>W5WK76</accession>
<dbReference type="RefSeq" id="WP_025358589.1">
    <property type="nucleotide sequence ID" value="NZ_CP007155.1"/>
</dbReference>
<keyword evidence="1" id="KW-0472">Membrane</keyword>
<dbReference type="HOGENOM" id="CLU_2788481_0_0_11"/>
<name>W5WK76_9PSEU</name>
<keyword evidence="1" id="KW-0812">Transmembrane</keyword>
<proteinExistence type="predicted"/>
<sequence length="68" mass="7431">MLDLIKSMLAVGDTTSWIAAFAAALVGLYFGCVVVTLAVALFHRRKADRDSAYAVLRDLLAVFGRRSR</sequence>
<feature type="transmembrane region" description="Helical" evidence="1">
    <location>
        <begin position="17"/>
        <end position="42"/>
    </location>
</feature>
<reference evidence="2 3" key="1">
    <citation type="journal article" date="2014" name="BMC Genomics">
        <title>Complete genome sequence of producer of the glycopeptide antibiotic Aculeximycin Kutzneria albida DSM 43870T, a representative of minor genus of Pseudonocardiaceae.</title>
        <authorList>
            <person name="Rebets Y."/>
            <person name="Tokovenko B."/>
            <person name="Lushchyk I."/>
            <person name="Ruckert C."/>
            <person name="Zaburannyi N."/>
            <person name="Bechthold A."/>
            <person name="Kalinowski J."/>
            <person name="Luzhetskyy A."/>
        </authorList>
    </citation>
    <scope>NUCLEOTIDE SEQUENCE [LARGE SCALE GENOMIC DNA]</scope>
    <source>
        <strain evidence="2">DSM 43870</strain>
    </source>
</reference>
<gene>
    <name evidence="2" type="ORF">KALB_5222</name>
</gene>
<evidence type="ECO:0000313" key="3">
    <source>
        <dbReference type="Proteomes" id="UP000019225"/>
    </source>
</evidence>